<evidence type="ECO:0000313" key="1">
    <source>
        <dbReference type="EMBL" id="GGM53808.1"/>
    </source>
</evidence>
<name>A0A8H9GTC1_9DEIO</name>
<dbReference type="EMBL" id="BMQG01000014">
    <property type="protein sequence ID" value="GGM53808.1"/>
    <property type="molecule type" value="Genomic_DNA"/>
</dbReference>
<protein>
    <submittedName>
        <fullName evidence="1">Uncharacterized protein</fullName>
    </submittedName>
</protein>
<gene>
    <name evidence="1" type="ORF">GCM10008956_32230</name>
</gene>
<dbReference type="AlphaFoldDB" id="A0A8H9GTC1"/>
<dbReference type="RefSeq" id="WP_189062674.1">
    <property type="nucleotide sequence ID" value="NZ_BMQG01000014.1"/>
</dbReference>
<sequence>MDIKADPQNLDFESEWNALPSGEGVTPSGASIFTAEQPTSERMARAWAFMARLEAESLQTC</sequence>
<organism evidence="1 2">
    <name type="scientific">Deinococcus arenae</name>
    <dbReference type="NCBI Taxonomy" id="1452751"/>
    <lineage>
        <taxon>Bacteria</taxon>
        <taxon>Thermotogati</taxon>
        <taxon>Deinococcota</taxon>
        <taxon>Deinococci</taxon>
        <taxon>Deinococcales</taxon>
        <taxon>Deinococcaceae</taxon>
        <taxon>Deinococcus</taxon>
    </lineage>
</organism>
<accession>A0A8H9GTC1</accession>
<proteinExistence type="predicted"/>
<reference evidence="2" key="1">
    <citation type="journal article" date="2019" name="Int. J. Syst. Evol. Microbiol.">
        <title>The Global Catalogue of Microorganisms (GCM) 10K type strain sequencing project: providing services to taxonomists for standard genome sequencing and annotation.</title>
        <authorList>
            <consortium name="The Broad Institute Genomics Platform"/>
            <consortium name="The Broad Institute Genome Sequencing Center for Infectious Disease"/>
            <person name="Wu L."/>
            <person name="Ma J."/>
        </authorList>
    </citation>
    <scope>NUCLEOTIDE SEQUENCE [LARGE SCALE GENOMIC DNA]</scope>
    <source>
        <strain evidence="2">JCM 31047</strain>
    </source>
</reference>
<keyword evidence="2" id="KW-1185">Reference proteome</keyword>
<evidence type="ECO:0000313" key="2">
    <source>
        <dbReference type="Proteomes" id="UP000600547"/>
    </source>
</evidence>
<dbReference type="Proteomes" id="UP000600547">
    <property type="component" value="Unassembled WGS sequence"/>
</dbReference>
<comment type="caution">
    <text evidence="1">The sequence shown here is derived from an EMBL/GenBank/DDBJ whole genome shotgun (WGS) entry which is preliminary data.</text>
</comment>